<dbReference type="InterPro" id="IPR013249">
    <property type="entry name" value="RNA_pol_sigma70_r4_t2"/>
</dbReference>
<dbReference type="OrthoDB" id="2613570at2"/>
<comment type="similarity">
    <text evidence="1">Belongs to the sigma-70 factor family. ECF subfamily.</text>
</comment>
<keyword evidence="2" id="KW-0805">Transcription regulation</keyword>
<gene>
    <name evidence="8" type="ORF">SAMN05192585_15014</name>
</gene>
<evidence type="ECO:0000259" key="6">
    <source>
        <dbReference type="Pfam" id="PF04542"/>
    </source>
</evidence>
<evidence type="ECO:0000256" key="1">
    <source>
        <dbReference type="ARBA" id="ARBA00010641"/>
    </source>
</evidence>
<dbReference type="GO" id="GO:0003677">
    <property type="term" value="F:DNA binding"/>
    <property type="evidence" value="ECO:0007669"/>
    <property type="project" value="UniProtKB-KW"/>
</dbReference>
<accession>A0A1H0GFG4</accession>
<keyword evidence="4" id="KW-0238">DNA-binding</keyword>
<dbReference type="InterPro" id="IPR013324">
    <property type="entry name" value="RNA_pol_sigma_r3/r4-like"/>
</dbReference>
<dbReference type="Pfam" id="PF04542">
    <property type="entry name" value="Sigma70_r2"/>
    <property type="match status" value="1"/>
</dbReference>
<keyword evidence="3" id="KW-0731">Sigma factor</keyword>
<dbReference type="InterPro" id="IPR039425">
    <property type="entry name" value="RNA_pol_sigma-70-like"/>
</dbReference>
<feature type="domain" description="RNA polymerase sigma-70 region 2" evidence="6">
    <location>
        <begin position="20"/>
        <end position="86"/>
    </location>
</feature>
<name>A0A1H0GFG4_9FIRM</name>
<organism evidence="8 9">
    <name type="scientific">Acetanaerobacterium elongatum</name>
    <dbReference type="NCBI Taxonomy" id="258515"/>
    <lineage>
        <taxon>Bacteria</taxon>
        <taxon>Bacillati</taxon>
        <taxon>Bacillota</taxon>
        <taxon>Clostridia</taxon>
        <taxon>Eubacteriales</taxon>
        <taxon>Oscillospiraceae</taxon>
        <taxon>Acetanaerobacterium</taxon>
    </lineage>
</organism>
<evidence type="ECO:0000256" key="4">
    <source>
        <dbReference type="ARBA" id="ARBA00023125"/>
    </source>
</evidence>
<dbReference type="Pfam" id="PF08281">
    <property type="entry name" value="Sigma70_r4_2"/>
    <property type="match status" value="1"/>
</dbReference>
<dbReference type="InterPro" id="IPR007627">
    <property type="entry name" value="RNA_pol_sigma70_r2"/>
</dbReference>
<dbReference type="SUPFAM" id="SSF88946">
    <property type="entry name" value="Sigma2 domain of RNA polymerase sigma factors"/>
    <property type="match status" value="1"/>
</dbReference>
<dbReference type="InterPro" id="IPR036388">
    <property type="entry name" value="WH-like_DNA-bd_sf"/>
</dbReference>
<feature type="domain" description="RNA polymerase sigma factor 70 region 4 type 2" evidence="7">
    <location>
        <begin position="120"/>
        <end position="170"/>
    </location>
</feature>
<evidence type="ECO:0000313" key="8">
    <source>
        <dbReference type="EMBL" id="SDO05626.1"/>
    </source>
</evidence>
<dbReference type="GO" id="GO:0016987">
    <property type="term" value="F:sigma factor activity"/>
    <property type="evidence" value="ECO:0007669"/>
    <property type="project" value="UniProtKB-KW"/>
</dbReference>
<dbReference type="PANTHER" id="PTHR43133:SF8">
    <property type="entry name" value="RNA POLYMERASE SIGMA FACTOR HI_1459-RELATED"/>
    <property type="match status" value="1"/>
</dbReference>
<dbReference type="InterPro" id="IPR013325">
    <property type="entry name" value="RNA_pol_sigma_r2"/>
</dbReference>
<dbReference type="Proteomes" id="UP000199182">
    <property type="component" value="Unassembled WGS sequence"/>
</dbReference>
<dbReference type="RefSeq" id="WP_092643366.1">
    <property type="nucleotide sequence ID" value="NZ_FNID01000050.1"/>
</dbReference>
<dbReference type="Gene3D" id="1.10.1740.10">
    <property type="match status" value="1"/>
</dbReference>
<evidence type="ECO:0000256" key="5">
    <source>
        <dbReference type="ARBA" id="ARBA00023163"/>
    </source>
</evidence>
<reference evidence="8 9" key="1">
    <citation type="submission" date="2016-10" db="EMBL/GenBank/DDBJ databases">
        <authorList>
            <person name="de Groot N.N."/>
        </authorList>
    </citation>
    <scope>NUCLEOTIDE SEQUENCE [LARGE SCALE GENOMIC DNA]</scope>
    <source>
        <strain evidence="8 9">CGMCC 1.5012</strain>
    </source>
</reference>
<proteinExistence type="inferred from homology"/>
<dbReference type="Gene3D" id="1.10.10.10">
    <property type="entry name" value="Winged helix-like DNA-binding domain superfamily/Winged helix DNA-binding domain"/>
    <property type="match status" value="1"/>
</dbReference>
<dbReference type="NCBIfam" id="TIGR02937">
    <property type="entry name" value="sigma70-ECF"/>
    <property type="match status" value="1"/>
</dbReference>
<evidence type="ECO:0000313" key="9">
    <source>
        <dbReference type="Proteomes" id="UP000199182"/>
    </source>
</evidence>
<dbReference type="CDD" id="cd06171">
    <property type="entry name" value="Sigma70_r4"/>
    <property type="match status" value="1"/>
</dbReference>
<dbReference type="InterPro" id="IPR014284">
    <property type="entry name" value="RNA_pol_sigma-70_dom"/>
</dbReference>
<sequence length="187" mass="21741">MFFVFMAVENEKDRDKATELFNRYYGTMLYIAGGILHEPHLAEDAVSLSFIKILKNLDKFDMNDCTRTRGLIVIIVRNTSIDMLRGLNHNQTIPLEEYMEDTADEPVIDQITIADACEHITQCISKLNKQYADILYLKCAMNYSNDEIQQILGISQNNVKMRLYRARKALKEMLREEEKGYEQAETK</sequence>
<evidence type="ECO:0000256" key="2">
    <source>
        <dbReference type="ARBA" id="ARBA00023015"/>
    </source>
</evidence>
<dbReference type="STRING" id="258515.SAMN05192585_15014"/>
<dbReference type="EMBL" id="FNID01000050">
    <property type="protein sequence ID" value="SDO05626.1"/>
    <property type="molecule type" value="Genomic_DNA"/>
</dbReference>
<keyword evidence="9" id="KW-1185">Reference proteome</keyword>
<evidence type="ECO:0000259" key="7">
    <source>
        <dbReference type="Pfam" id="PF08281"/>
    </source>
</evidence>
<protein>
    <submittedName>
        <fullName evidence="8">RNA polymerase sigma-70 factor, ECF subfamily</fullName>
    </submittedName>
</protein>
<dbReference type="PANTHER" id="PTHR43133">
    <property type="entry name" value="RNA POLYMERASE ECF-TYPE SIGMA FACTO"/>
    <property type="match status" value="1"/>
</dbReference>
<dbReference type="GO" id="GO:0006352">
    <property type="term" value="P:DNA-templated transcription initiation"/>
    <property type="evidence" value="ECO:0007669"/>
    <property type="project" value="InterPro"/>
</dbReference>
<dbReference type="SUPFAM" id="SSF88659">
    <property type="entry name" value="Sigma3 and sigma4 domains of RNA polymerase sigma factors"/>
    <property type="match status" value="1"/>
</dbReference>
<dbReference type="AlphaFoldDB" id="A0A1H0GFG4"/>
<evidence type="ECO:0000256" key="3">
    <source>
        <dbReference type="ARBA" id="ARBA00023082"/>
    </source>
</evidence>
<keyword evidence="5" id="KW-0804">Transcription</keyword>